<dbReference type="InterPro" id="IPR050797">
    <property type="entry name" value="Carb_Metab_Trans_Reg"/>
</dbReference>
<feature type="domain" description="Zn(2)-C6 fungal-type" evidence="3">
    <location>
        <begin position="15"/>
        <end position="44"/>
    </location>
</feature>
<evidence type="ECO:0000259" key="3">
    <source>
        <dbReference type="PROSITE" id="PS50048"/>
    </source>
</evidence>
<dbReference type="CDD" id="cd00067">
    <property type="entry name" value="GAL4"/>
    <property type="match status" value="1"/>
</dbReference>
<dbReference type="Gene3D" id="4.10.240.10">
    <property type="entry name" value="Zn(2)-C6 fungal-type DNA-binding domain"/>
    <property type="match status" value="1"/>
</dbReference>
<accession>A0A2J6R8T8</accession>
<dbReference type="PROSITE" id="PS00463">
    <property type="entry name" value="ZN2_CY6_FUNGAL_1"/>
    <property type="match status" value="1"/>
</dbReference>
<evidence type="ECO:0000256" key="2">
    <source>
        <dbReference type="SAM" id="MobiDB-lite"/>
    </source>
</evidence>
<keyword evidence="5" id="KW-1185">Reference proteome</keyword>
<organism evidence="4 5">
    <name type="scientific">Hyaloscypha variabilis (strain UAMH 11265 / GT02V1 / F)</name>
    <name type="common">Meliniomyces variabilis</name>
    <dbReference type="NCBI Taxonomy" id="1149755"/>
    <lineage>
        <taxon>Eukaryota</taxon>
        <taxon>Fungi</taxon>
        <taxon>Dikarya</taxon>
        <taxon>Ascomycota</taxon>
        <taxon>Pezizomycotina</taxon>
        <taxon>Leotiomycetes</taxon>
        <taxon>Helotiales</taxon>
        <taxon>Hyaloscyphaceae</taxon>
        <taxon>Hyaloscypha</taxon>
        <taxon>Hyaloscypha variabilis</taxon>
    </lineage>
</organism>
<keyword evidence="1" id="KW-0539">Nucleus</keyword>
<feature type="region of interest" description="Disordered" evidence="2">
    <location>
        <begin position="44"/>
        <end position="95"/>
    </location>
</feature>
<dbReference type="SMART" id="SM00066">
    <property type="entry name" value="GAL4"/>
    <property type="match status" value="1"/>
</dbReference>
<dbReference type="PROSITE" id="PS50048">
    <property type="entry name" value="ZN2_CY6_FUNGAL_2"/>
    <property type="match status" value="1"/>
</dbReference>
<name>A0A2J6R8T8_HYAVF</name>
<dbReference type="EMBL" id="KZ613953">
    <property type="protein sequence ID" value="PMD34932.1"/>
    <property type="molecule type" value="Genomic_DNA"/>
</dbReference>
<dbReference type="InterPro" id="IPR036864">
    <property type="entry name" value="Zn2-C6_fun-type_DNA-bd_sf"/>
</dbReference>
<feature type="compositionally biased region" description="Basic residues" evidence="2">
    <location>
        <begin position="46"/>
        <end position="57"/>
    </location>
</feature>
<reference evidence="4 5" key="1">
    <citation type="submission" date="2016-04" db="EMBL/GenBank/DDBJ databases">
        <title>A degradative enzymes factory behind the ericoid mycorrhizal symbiosis.</title>
        <authorList>
            <consortium name="DOE Joint Genome Institute"/>
            <person name="Martino E."/>
            <person name="Morin E."/>
            <person name="Grelet G."/>
            <person name="Kuo A."/>
            <person name="Kohler A."/>
            <person name="Daghino S."/>
            <person name="Barry K."/>
            <person name="Choi C."/>
            <person name="Cichocki N."/>
            <person name="Clum A."/>
            <person name="Copeland A."/>
            <person name="Hainaut M."/>
            <person name="Haridas S."/>
            <person name="Labutti K."/>
            <person name="Lindquist E."/>
            <person name="Lipzen A."/>
            <person name="Khouja H.-R."/>
            <person name="Murat C."/>
            <person name="Ohm R."/>
            <person name="Olson A."/>
            <person name="Spatafora J."/>
            <person name="Veneault-Fourrey C."/>
            <person name="Henrissat B."/>
            <person name="Grigoriev I."/>
            <person name="Martin F."/>
            <person name="Perotto S."/>
        </authorList>
    </citation>
    <scope>NUCLEOTIDE SEQUENCE [LARGE SCALE GENOMIC DNA]</scope>
    <source>
        <strain evidence="4 5">F</strain>
    </source>
</reference>
<protein>
    <recommendedName>
        <fullName evidence="3">Zn(2)-C6 fungal-type domain-containing protein</fullName>
    </recommendedName>
</protein>
<dbReference type="GO" id="GO:0008270">
    <property type="term" value="F:zinc ion binding"/>
    <property type="evidence" value="ECO:0007669"/>
    <property type="project" value="InterPro"/>
</dbReference>
<dbReference type="GO" id="GO:0000981">
    <property type="term" value="F:DNA-binding transcription factor activity, RNA polymerase II-specific"/>
    <property type="evidence" value="ECO:0007669"/>
    <property type="project" value="InterPro"/>
</dbReference>
<dbReference type="InterPro" id="IPR001138">
    <property type="entry name" value="Zn2Cys6_DnaBD"/>
</dbReference>
<evidence type="ECO:0000313" key="4">
    <source>
        <dbReference type="EMBL" id="PMD34932.1"/>
    </source>
</evidence>
<evidence type="ECO:0000313" key="5">
    <source>
        <dbReference type="Proteomes" id="UP000235786"/>
    </source>
</evidence>
<dbReference type="SUPFAM" id="SSF57701">
    <property type="entry name" value="Zn2/Cys6 DNA-binding domain"/>
    <property type="match status" value="1"/>
</dbReference>
<sequence length="95" mass="10286">MSPEPIKPVTGRRTVCDHCRRRRIRCDGEFPCNQCNNAALSCKREHVPKRRGPKRGTGRVINELRAQDGDPLPGGKVPPQSSGSTSGSHTSGPPS</sequence>
<gene>
    <name evidence="4" type="ORF">L207DRAFT_129200</name>
</gene>
<dbReference type="AlphaFoldDB" id="A0A2J6R8T8"/>
<dbReference type="Pfam" id="PF00172">
    <property type="entry name" value="Zn_clus"/>
    <property type="match status" value="1"/>
</dbReference>
<dbReference type="PANTHER" id="PTHR31668:SF29">
    <property type="entry name" value="ZN(2)-C6 FUNGAL-TYPE DOMAIN-CONTAINING PROTEIN"/>
    <property type="match status" value="1"/>
</dbReference>
<dbReference type="PANTHER" id="PTHR31668">
    <property type="entry name" value="GLUCOSE TRANSPORT TRANSCRIPTION REGULATOR RGT1-RELATED-RELATED"/>
    <property type="match status" value="1"/>
</dbReference>
<feature type="compositionally biased region" description="Low complexity" evidence="2">
    <location>
        <begin position="78"/>
        <end position="95"/>
    </location>
</feature>
<dbReference type="STRING" id="1149755.A0A2J6R8T8"/>
<evidence type="ECO:0000256" key="1">
    <source>
        <dbReference type="ARBA" id="ARBA00023242"/>
    </source>
</evidence>
<dbReference type="Proteomes" id="UP000235786">
    <property type="component" value="Unassembled WGS sequence"/>
</dbReference>
<proteinExistence type="predicted"/>